<evidence type="ECO:0000313" key="2">
    <source>
        <dbReference type="Proteomes" id="UP000006201"/>
    </source>
</evidence>
<protein>
    <submittedName>
        <fullName evidence="1">Uncharacterized protein</fullName>
    </submittedName>
</protein>
<comment type="caution">
    <text evidence="1">The sequence shown here is derived from an EMBL/GenBank/DDBJ whole genome shotgun (WGS) entry which is preliminary data.</text>
</comment>
<gene>
    <name evidence="1" type="ORF">PTD2_02961</name>
</gene>
<dbReference type="STRING" id="87626.PTD2_02961"/>
<dbReference type="Proteomes" id="UP000006201">
    <property type="component" value="Unassembled WGS sequence"/>
</dbReference>
<dbReference type="AlphaFoldDB" id="A4C4L3"/>
<organism evidence="1 2">
    <name type="scientific">Pseudoalteromonas tunicata D2</name>
    <dbReference type="NCBI Taxonomy" id="87626"/>
    <lineage>
        <taxon>Bacteria</taxon>
        <taxon>Pseudomonadati</taxon>
        <taxon>Pseudomonadota</taxon>
        <taxon>Gammaproteobacteria</taxon>
        <taxon>Alteromonadales</taxon>
        <taxon>Pseudoalteromonadaceae</taxon>
        <taxon>Pseudoalteromonas</taxon>
    </lineage>
</organism>
<name>A4C4L3_9GAMM</name>
<dbReference type="HOGENOM" id="CLU_3375481_0_0_6"/>
<proteinExistence type="predicted"/>
<keyword evidence="2" id="KW-1185">Reference proteome</keyword>
<accession>A4C4L3</accession>
<evidence type="ECO:0000313" key="1">
    <source>
        <dbReference type="EMBL" id="EAR30495.1"/>
    </source>
</evidence>
<reference evidence="1 2" key="1">
    <citation type="submission" date="2006-02" db="EMBL/GenBank/DDBJ databases">
        <authorList>
            <person name="Moran M.A."/>
            <person name="Kjelleberg S."/>
            <person name="Egan S."/>
            <person name="Saunders N."/>
            <person name="Thomas T."/>
            <person name="Ferriera S."/>
            <person name="Johnson J."/>
            <person name="Kravitz S."/>
            <person name="Halpern A."/>
            <person name="Remington K."/>
            <person name="Beeson K."/>
            <person name="Tran B."/>
            <person name="Rogers Y.-H."/>
            <person name="Friedman R."/>
            <person name="Venter J.C."/>
        </authorList>
    </citation>
    <scope>NUCLEOTIDE SEQUENCE [LARGE SCALE GENOMIC DNA]</scope>
    <source>
        <strain evidence="1 2">D2</strain>
    </source>
</reference>
<dbReference type="EMBL" id="AAOH01000001">
    <property type="protein sequence ID" value="EAR30495.1"/>
    <property type="molecule type" value="Genomic_DNA"/>
</dbReference>
<sequence>MKLKQIKICLIKAKIKFNTLKNMYLFIKNKFLIF</sequence>